<protein>
    <submittedName>
        <fullName evidence="1">Uncharacterized protein</fullName>
    </submittedName>
</protein>
<name>E3KXI0_PUCGT</name>
<dbReference type="EMBL" id="DS178318">
    <property type="protein sequence ID" value="EFP88938.1"/>
    <property type="molecule type" value="Genomic_DNA"/>
</dbReference>
<dbReference type="HOGENOM" id="CLU_1723280_0_0_1"/>
<dbReference type="KEGG" id="pgr:PGTG_15141"/>
<dbReference type="InParanoid" id="E3KXI0"/>
<dbReference type="AlphaFoldDB" id="E3KXI0"/>
<evidence type="ECO:0000313" key="2">
    <source>
        <dbReference type="Proteomes" id="UP000008783"/>
    </source>
</evidence>
<dbReference type="Proteomes" id="UP000008783">
    <property type="component" value="Unassembled WGS sequence"/>
</dbReference>
<dbReference type="VEuPathDB" id="FungiDB:PGTG_15141"/>
<dbReference type="RefSeq" id="XP_003333357.1">
    <property type="nucleotide sequence ID" value="XM_003333309.1"/>
</dbReference>
<gene>
    <name evidence="1" type="ORF">PGTG_15141</name>
</gene>
<sequence>MHLVWPLPGLNHSPVSGAGKPGNRCAGCTLRKRRSLGARPAGPLGLLFALDDVSVYTSLCACSHDDVHCHILFMLDFPGSLCLGGLSLVSRSSSQSRVPGILPEHLHEIHKVGATCGQSIPASSVLNQRCNTPKAPAIYLMRVLRKRSSFSS</sequence>
<keyword evidence="2" id="KW-1185">Reference proteome</keyword>
<reference key="1">
    <citation type="submission" date="2007-01" db="EMBL/GenBank/DDBJ databases">
        <title>The Genome Sequence of Puccinia graminis f. sp. tritici Strain CRL 75-36-700-3.</title>
        <authorList>
            <consortium name="The Broad Institute Genome Sequencing Platform"/>
            <person name="Birren B."/>
            <person name="Lander E."/>
            <person name="Galagan J."/>
            <person name="Nusbaum C."/>
            <person name="Devon K."/>
            <person name="Cuomo C."/>
            <person name="Jaffe D."/>
            <person name="Butler J."/>
            <person name="Alvarez P."/>
            <person name="Gnerre S."/>
            <person name="Grabherr M."/>
            <person name="Mauceli E."/>
            <person name="Brockman W."/>
            <person name="Young S."/>
            <person name="LaButti K."/>
            <person name="Sykes S."/>
            <person name="DeCaprio D."/>
            <person name="Crawford M."/>
            <person name="Koehrsen M."/>
            <person name="Engels R."/>
            <person name="Montgomery P."/>
            <person name="Pearson M."/>
            <person name="Howarth C."/>
            <person name="Larson L."/>
            <person name="White J."/>
            <person name="Zeng Q."/>
            <person name="Kodira C."/>
            <person name="Yandava C."/>
            <person name="Alvarado L."/>
            <person name="O'Leary S."/>
            <person name="Szabo L."/>
            <person name="Dean R."/>
            <person name="Schein J."/>
        </authorList>
    </citation>
    <scope>NUCLEOTIDE SEQUENCE</scope>
    <source>
        <strain>CRL 75-36-700-3</strain>
    </source>
</reference>
<evidence type="ECO:0000313" key="1">
    <source>
        <dbReference type="EMBL" id="EFP88938.1"/>
    </source>
</evidence>
<dbReference type="GeneID" id="10542218"/>
<accession>E3KXI0</accession>
<organism evidence="1 2">
    <name type="scientific">Puccinia graminis f. sp. tritici (strain CRL 75-36-700-3 / race SCCL)</name>
    <name type="common">Black stem rust fungus</name>
    <dbReference type="NCBI Taxonomy" id="418459"/>
    <lineage>
        <taxon>Eukaryota</taxon>
        <taxon>Fungi</taxon>
        <taxon>Dikarya</taxon>
        <taxon>Basidiomycota</taxon>
        <taxon>Pucciniomycotina</taxon>
        <taxon>Pucciniomycetes</taxon>
        <taxon>Pucciniales</taxon>
        <taxon>Pucciniaceae</taxon>
        <taxon>Puccinia</taxon>
    </lineage>
</organism>
<reference evidence="2" key="2">
    <citation type="journal article" date="2011" name="Proc. Natl. Acad. Sci. U.S.A.">
        <title>Obligate biotrophy features unraveled by the genomic analysis of rust fungi.</title>
        <authorList>
            <person name="Duplessis S."/>
            <person name="Cuomo C.A."/>
            <person name="Lin Y.-C."/>
            <person name="Aerts A."/>
            <person name="Tisserant E."/>
            <person name="Veneault-Fourrey C."/>
            <person name="Joly D.L."/>
            <person name="Hacquard S."/>
            <person name="Amselem J."/>
            <person name="Cantarel B.L."/>
            <person name="Chiu R."/>
            <person name="Coutinho P.M."/>
            <person name="Feau N."/>
            <person name="Field M."/>
            <person name="Frey P."/>
            <person name="Gelhaye E."/>
            <person name="Goldberg J."/>
            <person name="Grabherr M.G."/>
            <person name="Kodira C.D."/>
            <person name="Kohler A."/>
            <person name="Kuees U."/>
            <person name="Lindquist E.A."/>
            <person name="Lucas S.M."/>
            <person name="Mago R."/>
            <person name="Mauceli E."/>
            <person name="Morin E."/>
            <person name="Murat C."/>
            <person name="Pangilinan J.L."/>
            <person name="Park R."/>
            <person name="Pearson M."/>
            <person name="Quesneville H."/>
            <person name="Rouhier N."/>
            <person name="Sakthikumar S."/>
            <person name="Salamov A.A."/>
            <person name="Schmutz J."/>
            <person name="Selles B."/>
            <person name="Shapiro H."/>
            <person name="Tanguay P."/>
            <person name="Tuskan G.A."/>
            <person name="Henrissat B."/>
            <person name="Van de Peer Y."/>
            <person name="Rouze P."/>
            <person name="Ellis J.G."/>
            <person name="Dodds P.N."/>
            <person name="Schein J.E."/>
            <person name="Zhong S."/>
            <person name="Hamelin R.C."/>
            <person name="Grigoriev I.V."/>
            <person name="Szabo L.J."/>
            <person name="Martin F."/>
        </authorList>
    </citation>
    <scope>NUCLEOTIDE SEQUENCE [LARGE SCALE GENOMIC DNA]</scope>
    <source>
        <strain evidence="2">CRL 75-36-700-3 / race SCCL</strain>
    </source>
</reference>
<proteinExistence type="predicted"/>